<gene>
    <name evidence="1" type="ORF">PX653_22900</name>
</gene>
<protein>
    <recommendedName>
        <fullName evidence="3">Type III secretion protein</fullName>
    </recommendedName>
</protein>
<name>A0ABY8BAS7_9BURK</name>
<sequence>MSAPQLTEDFLDWWFAPWQLGGTVAPLAQTASPLARRHGYRAWCDMAGVPADLPPAWDGGWQAAAVSDAALLRRAARLYAALLAARMARPALLATLPLAERRWCMGIATTQPLQALTAPAPSLEAWGLAELAGALQAHFAGLWPRLRLVLGAQAGDEPCTETSSAAAARRLRCWRLCLERATHHDFQEAA</sequence>
<keyword evidence="2" id="KW-1185">Reference proteome</keyword>
<evidence type="ECO:0000313" key="1">
    <source>
        <dbReference type="EMBL" id="WEF32238.1"/>
    </source>
</evidence>
<reference evidence="1 2" key="1">
    <citation type="submission" date="2023-02" db="EMBL/GenBank/DDBJ databases">
        <title>Gemone sequence of Telluria chitinolytica ACM 3522T.</title>
        <authorList>
            <person name="Frediansyah A."/>
            <person name="Miess H."/>
            <person name="Gross H."/>
        </authorList>
    </citation>
    <scope>NUCLEOTIDE SEQUENCE [LARGE SCALE GENOMIC DNA]</scope>
    <source>
        <strain evidence="1 2">ACM 3522</strain>
    </source>
</reference>
<evidence type="ECO:0008006" key="3">
    <source>
        <dbReference type="Google" id="ProtNLM"/>
    </source>
</evidence>
<dbReference type="RefSeq" id="WP_277414994.1">
    <property type="nucleotide sequence ID" value="NZ_CP119083.1"/>
</dbReference>
<dbReference type="EMBL" id="CP119083">
    <property type="protein sequence ID" value="WEF32238.1"/>
    <property type="molecule type" value="Genomic_DNA"/>
</dbReference>
<proteinExistence type="predicted"/>
<organism evidence="1 2">
    <name type="scientific">Pseudoduganella chitinolytica</name>
    <dbReference type="NCBI Taxonomy" id="34070"/>
    <lineage>
        <taxon>Bacteria</taxon>
        <taxon>Pseudomonadati</taxon>
        <taxon>Pseudomonadota</taxon>
        <taxon>Betaproteobacteria</taxon>
        <taxon>Burkholderiales</taxon>
        <taxon>Oxalobacteraceae</taxon>
        <taxon>Telluria group</taxon>
        <taxon>Pseudoduganella</taxon>
    </lineage>
</organism>
<evidence type="ECO:0000313" key="2">
    <source>
        <dbReference type="Proteomes" id="UP001216510"/>
    </source>
</evidence>
<accession>A0ABY8BAS7</accession>
<dbReference type="Proteomes" id="UP001216510">
    <property type="component" value="Chromosome"/>
</dbReference>